<evidence type="ECO:0000256" key="6">
    <source>
        <dbReference type="ARBA" id="ARBA00022691"/>
    </source>
</evidence>
<dbReference type="AlphaFoldDB" id="A0A2G5TTP9"/>
<keyword evidence="6 11" id="KW-0949">S-adenosyl-L-methionine</keyword>
<comment type="similarity">
    <text evidence="11">Belongs to the class I-like SAM-binding methyltransferase superfamily. DOT1 family.</text>
</comment>
<gene>
    <name evidence="13" type="primary">Cnig_chr_V.g21839</name>
    <name evidence="13" type="ORF">B9Z55_021839</name>
</gene>
<dbReference type="PANTHER" id="PTHR21451">
    <property type="entry name" value="HISTONE H3 METHYLTRANSFERASE"/>
    <property type="match status" value="1"/>
</dbReference>
<dbReference type="PANTHER" id="PTHR21451:SF0">
    <property type="entry name" value="HISTONE-LYSINE N-METHYLTRANSFERASE, H3 LYSINE-79 SPECIFIC"/>
    <property type="match status" value="1"/>
</dbReference>
<proteinExistence type="inferred from homology"/>
<evidence type="ECO:0000256" key="10">
    <source>
        <dbReference type="ARBA" id="ARBA00047770"/>
    </source>
</evidence>
<dbReference type="InterPro" id="IPR030445">
    <property type="entry name" value="H3-K79_meTrfase"/>
</dbReference>
<comment type="miscellaneous">
    <text evidence="11">In contrast to other lysine histone methyltransferases, it does not contain a SET domain, suggesting the existence of another mechanism for methylation of lysine residues of histones.</text>
</comment>
<dbReference type="InterPro" id="IPR029063">
    <property type="entry name" value="SAM-dependent_MTases_sf"/>
</dbReference>
<evidence type="ECO:0000313" key="14">
    <source>
        <dbReference type="Proteomes" id="UP000230233"/>
    </source>
</evidence>
<dbReference type="EMBL" id="PDUG01000005">
    <property type="protein sequence ID" value="PIC30675.1"/>
    <property type="molecule type" value="Genomic_DNA"/>
</dbReference>
<dbReference type="GO" id="GO:0140956">
    <property type="term" value="F:histone H3K79 trimethyltransferase activity"/>
    <property type="evidence" value="ECO:0007669"/>
    <property type="project" value="UniProtKB-EC"/>
</dbReference>
<evidence type="ECO:0000256" key="11">
    <source>
        <dbReference type="RuleBase" id="RU271113"/>
    </source>
</evidence>
<dbReference type="GO" id="GO:0006281">
    <property type="term" value="P:DNA repair"/>
    <property type="evidence" value="ECO:0007669"/>
    <property type="project" value="TreeGrafter"/>
</dbReference>
<dbReference type="GO" id="GO:0000077">
    <property type="term" value="P:DNA damage checkpoint signaling"/>
    <property type="evidence" value="ECO:0007669"/>
    <property type="project" value="TreeGrafter"/>
</dbReference>
<dbReference type="EC" id="2.1.1.360" evidence="2 11"/>
<evidence type="ECO:0000256" key="5">
    <source>
        <dbReference type="ARBA" id="ARBA00022679"/>
    </source>
</evidence>
<comment type="caution">
    <text evidence="13">The sequence shown here is derived from an EMBL/GenBank/DDBJ whole genome shotgun (WGS) entry which is preliminary data.</text>
</comment>
<evidence type="ECO:0000256" key="8">
    <source>
        <dbReference type="ARBA" id="ARBA00023242"/>
    </source>
</evidence>
<protein>
    <recommendedName>
        <fullName evidence="3 11">Histone-lysine N-methyltransferase, H3 lysine-79 specific</fullName>
        <ecNumber evidence="2 11">2.1.1.360</ecNumber>
    </recommendedName>
    <alternativeName>
        <fullName evidence="9 11">Histone H3-K79 methyltransferase</fullName>
    </alternativeName>
</protein>
<dbReference type="SUPFAM" id="SSF53335">
    <property type="entry name" value="S-adenosyl-L-methionine-dependent methyltransferases"/>
    <property type="match status" value="1"/>
</dbReference>
<dbReference type="GO" id="GO:0005634">
    <property type="term" value="C:nucleus"/>
    <property type="evidence" value="ECO:0007669"/>
    <property type="project" value="UniProtKB-SubCell"/>
</dbReference>
<dbReference type="InterPro" id="IPR025789">
    <property type="entry name" value="DOT1_dom"/>
</dbReference>
<feature type="domain" description="DOT1" evidence="12">
    <location>
        <begin position="1"/>
        <end position="141"/>
    </location>
</feature>
<name>A0A2G5TTP9_9PELO</name>
<dbReference type="STRING" id="1611254.A0A2G5TTP9"/>
<evidence type="ECO:0000256" key="9">
    <source>
        <dbReference type="ARBA" id="ARBA00029821"/>
    </source>
</evidence>
<comment type="catalytic activity">
    <reaction evidence="10 11">
        <text>L-lysyl(79)-[histone H3] + 3 S-adenosyl-L-methionine = N(6),N(6),N(6)-trimethyl-L-lysyl(79)-[histone H3] + 3 S-adenosyl-L-homocysteine + 3 H(+)</text>
        <dbReference type="Rhea" id="RHEA:60328"/>
        <dbReference type="Rhea" id="RHEA-COMP:15549"/>
        <dbReference type="Rhea" id="RHEA-COMP:15552"/>
        <dbReference type="ChEBI" id="CHEBI:15378"/>
        <dbReference type="ChEBI" id="CHEBI:29969"/>
        <dbReference type="ChEBI" id="CHEBI:57856"/>
        <dbReference type="ChEBI" id="CHEBI:59789"/>
        <dbReference type="ChEBI" id="CHEBI:61961"/>
        <dbReference type="EC" id="2.1.1.360"/>
    </reaction>
</comment>
<keyword evidence="7 11" id="KW-0156">Chromatin regulator</keyword>
<reference evidence="14" key="1">
    <citation type="submission" date="2017-10" db="EMBL/GenBank/DDBJ databases">
        <title>Rapid genome shrinkage in a self-fertile nematode reveals novel sperm competition proteins.</title>
        <authorList>
            <person name="Yin D."/>
            <person name="Schwarz E.M."/>
            <person name="Thomas C.G."/>
            <person name="Felde R.L."/>
            <person name="Korf I.F."/>
            <person name="Cutter A.D."/>
            <person name="Schartner C.M."/>
            <person name="Ralston E.J."/>
            <person name="Meyer B.J."/>
            <person name="Haag E.S."/>
        </authorList>
    </citation>
    <scope>NUCLEOTIDE SEQUENCE [LARGE SCALE GENOMIC DNA]</scope>
    <source>
        <strain evidence="14">JU1422</strain>
    </source>
</reference>
<dbReference type="Gene3D" id="3.40.50.150">
    <property type="entry name" value="Vaccinia Virus protein VP39"/>
    <property type="match status" value="1"/>
</dbReference>
<evidence type="ECO:0000256" key="1">
    <source>
        <dbReference type="ARBA" id="ARBA00004123"/>
    </source>
</evidence>
<evidence type="ECO:0000256" key="7">
    <source>
        <dbReference type="ARBA" id="ARBA00022853"/>
    </source>
</evidence>
<comment type="function">
    <text evidence="11">Histone methyltransferase that specifically trimethylates histone H3 to form H3K79me3. This methylation is required for telomere silencing and for the pachytene checkpoint during the meiotic cell cycle by allowing the recruitment of RAD9 to double strand breaks. Nucleosomes are preferred as substrate compared to free histone.</text>
</comment>
<sequence length="141" mass="15824">MDSVGLLAFLNIFNAAAEKFKEEKPRSLLTAARWRKIHLQSDSFKEGHLVTVLAKMLSAEDERVLKKHYKSFSNETYGATTTQQMKHLLDQLGVKQDDVVFDVGSGIGQLVTFTASYASSIGREFLHTDTTCRFDTLFSSL</sequence>
<dbReference type="OrthoDB" id="443402at2759"/>
<keyword evidence="4 11" id="KW-0489">Methyltransferase</keyword>
<evidence type="ECO:0000256" key="3">
    <source>
        <dbReference type="ARBA" id="ARBA00020987"/>
    </source>
</evidence>
<dbReference type="Pfam" id="PF08123">
    <property type="entry name" value="DOT1"/>
    <property type="match status" value="1"/>
</dbReference>
<evidence type="ECO:0000256" key="4">
    <source>
        <dbReference type="ARBA" id="ARBA00022603"/>
    </source>
</evidence>
<evidence type="ECO:0000313" key="13">
    <source>
        <dbReference type="EMBL" id="PIC30675.1"/>
    </source>
</evidence>
<keyword evidence="14" id="KW-1185">Reference proteome</keyword>
<evidence type="ECO:0000259" key="12">
    <source>
        <dbReference type="PROSITE" id="PS51569"/>
    </source>
</evidence>
<comment type="subcellular location">
    <subcellularLocation>
        <location evidence="1 11">Nucleus</location>
    </subcellularLocation>
</comment>
<keyword evidence="5 11" id="KW-0808">Transferase</keyword>
<organism evidence="13 14">
    <name type="scientific">Caenorhabditis nigoni</name>
    <dbReference type="NCBI Taxonomy" id="1611254"/>
    <lineage>
        <taxon>Eukaryota</taxon>
        <taxon>Metazoa</taxon>
        <taxon>Ecdysozoa</taxon>
        <taxon>Nematoda</taxon>
        <taxon>Chromadorea</taxon>
        <taxon>Rhabditida</taxon>
        <taxon>Rhabditina</taxon>
        <taxon>Rhabditomorpha</taxon>
        <taxon>Rhabditoidea</taxon>
        <taxon>Rhabditidae</taxon>
        <taxon>Peloderinae</taxon>
        <taxon>Caenorhabditis</taxon>
    </lineage>
</organism>
<accession>A0A2G5TTP9</accession>
<keyword evidence="8 11" id="KW-0539">Nucleus</keyword>
<dbReference type="PROSITE" id="PS51569">
    <property type="entry name" value="DOT1"/>
    <property type="match status" value="1"/>
</dbReference>
<dbReference type="GO" id="GO:0032259">
    <property type="term" value="P:methylation"/>
    <property type="evidence" value="ECO:0007669"/>
    <property type="project" value="UniProtKB-KW"/>
</dbReference>
<dbReference type="Proteomes" id="UP000230233">
    <property type="component" value="Chromosome V"/>
</dbReference>
<evidence type="ECO:0000256" key="2">
    <source>
        <dbReference type="ARBA" id="ARBA00012190"/>
    </source>
</evidence>